<dbReference type="NCBIfam" id="TIGR00254">
    <property type="entry name" value="GGDEF"/>
    <property type="match status" value="1"/>
</dbReference>
<evidence type="ECO:0000313" key="3">
    <source>
        <dbReference type="Proteomes" id="UP000199632"/>
    </source>
</evidence>
<dbReference type="InterPro" id="IPR029787">
    <property type="entry name" value="Nucleotide_cyclase"/>
</dbReference>
<dbReference type="Gene3D" id="3.30.70.270">
    <property type="match status" value="1"/>
</dbReference>
<dbReference type="PANTHER" id="PTHR44757:SF2">
    <property type="entry name" value="BIOFILM ARCHITECTURE MAINTENANCE PROTEIN MBAA"/>
    <property type="match status" value="1"/>
</dbReference>
<feature type="domain" description="GGDEF" evidence="1">
    <location>
        <begin position="65"/>
        <end position="198"/>
    </location>
</feature>
<evidence type="ECO:0000313" key="2">
    <source>
        <dbReference type="EMBL" id="SDZ65245.1"/>
    </source>
</evidence>
<dbReference type="EMBL" id="FNQB01000005">
    <property type="protein sequence ID" value="SDZ65245.1"/>
    <property type="molecule type" value="Genomic_DNA"/>
</dbReference>
<evidence type="ECO:0000259" key="1">
    <source>
        <dbReference type="PROSITE" id="PS50887"/>
    </source>
</evidence>
<protein>
    <submittedName>
        <fullName evidence="2">Diguanylate cyclase</fullName>
    </submittedName>
</protein>
<dbReference type="STRING" id="137265.SAMN05421684_7971"/>
<dbReference type="Pfam" id="PF00990">
    <property type="entry name" value="GGDEF"/>
    <property type="match status" value="1"/>
</dbReference>
<dbReference type="InterPro" id="IPR000160">
    <property type="entry name" value="GGDEF_dom"/>
</dbReference>
<dbReference type="SUPFAM" id="SSF55073">
    <property type="entry name" value="Nucleotide cyclase"/>
    <property type="match status" value="1"/>
</dbReference>
<dbReference type="AlphaFoldDB" id="A0A1H3UTT1"/>
<reference evidence="3" key="1">
    <citation type="submission" date="2016-10" db="EMBL/GenBank/DDBJ databases">
        <authorList>
            <person name="Varghese N."/>
            <person name="Submissions S."/>
        </authorList>
    </citation>
    <scope>NUCLEOTIDE SEQUENCE [LARGE SCALE GENOMIC DNA]</scope>
    <source>
        <strain evidence="3">DSM 44718</strain>
    </source>
</reference>
<sequence>MLDVTTLIAILLACFLLGRLSAHVTIRRLRRHLNNTGWLLSHDSVTGLLNREGLAATYADELADRYTVVALIDLDNFKAVNDTFGHQTGDELLLAVAERIKHVAALLGGVAAHLSGDEFVAIVPADTRGDHVAATLTMMLNEPVALRTSDGHIVEASASVGATSASPTQPLNDALRRADVAMYHAKRLGRGELAFFEPGMMMPPQEGVRRGPRACRR</sequence>
<dbReference type="InterPro" id="IPR043128">
    <property type="entry name" value="Rev_trsase/Diguanyl_cyclase"/>
</dbReference>
<dbReference type="PROSITE" id="PS50887">
    <property type="entry name" value="GGDEF"/>
    <property type="match status" value="1"/>
</dbReference>
<dbReference type="CDD" id="cd01949">
    <property type="entry name" value="GGDEF"/>
    <property type="match status" value="1"/>
</dbReference>
<dbReference type="RefSeq" id="WP_176985318.1">
    <property type="nucleotide sequence ID" value="NZ_BOND01000029.1"/>
</dbReference>
<dbReference type="SMART" id="SM00267">
    <property type="entry name" value="GGDEF"/>
    <property type="match status" value="1"/>
</dbReference>
<gene>
    <name evidence="2" type="ORF">SAMN05421684_7971</name>
</gene>
<dbReference type="InterPro" id="IPR052155">
    <property type="entry name" value="Biofilm_reg_signaling"/>
</dbReference>
<dbReference type="PANTHER" id="PTHR44757">
    <property type="entry name" value="DIGUANYLATE CYCLASE DGCP"/>
    <property type="match status" value="1"/>
</dbReference>
<keyword evidence="3" id="KW-1185">Reference proteome</keyword>
<accession>A0A1H3UTT1</accession>
<name>A0A1H3UTT1_9ACTN</name>
<organism evidence="2 3">
    <name type="scientific">Asanoa ishikariensis</name>
    <dbReference type="NCBI Taxonomy" id="137265"/>
    <lineage>
        <taxon>Bacteria</taxon>
        <taxon>Bacillati</taxon>
        <taxon>Actinomycetota</taxon>
        <taxon>Actinomycetes</taxon>
        <taxon>Micromonosporales</taxon>
        <taxon>Micromonosporaceae</taxon>
        <taxon>Asanoa</taxon>
    </lineage>
</organism>
<dbReference type="Proteomes" id="UP000199632">
    <property type="component" value="Unassembled WGS sequence"/>
</dbReference>
<proteinExistence type="predicted"/>